<proteinExistence type="predicted"/>
<evidence type="ECO:0000256" key="1">
    <source>
        <dbReference type="SAM" id="MobiDB-lite"/>
    </source>
</evidence>
<reference evidence="2 3" key="1">
    <citation type="submission" date="2020-04" db="EMBL/GenBank/DDBJ databases">
        <authorList>
            <person name="Klaysubun C."/>
            <person name="Duangmal K."/>
            <person name="Lipun K."/>
        </authorList>
    </citation>
    <scope>NUCLEOTIDE SEQUENCE [LARGE SCALE GENOMIC DNA]</scope>
    <source>
        <strain evidence="2 3">JCM 11839</strain>
    </source>
</reference>
<dbReference type="Proteomes" id="UP001296706">
    <property type="component" value="Unassembled WGS sequence"/>
</dbReference>
<dbReference type="RefSeq" id="WP_169394117.1">
    <property type="nucleotide sequence ID" value="NZ_BAAAJH010000015.1"/>
</dbReference>
<keyword evidence="3" id="KW-1185">Reference proteome</keyword>
<name>A0ABX1R6M0_9PSEU</name>
<gene>
    <name evidence="2" type="ORF">HF577_02845</name>
</gene>
<organism evidence="2 3">
    <name type="scientific">Pseudonocardia xinjiangensis</name>
    <dbReference type="NCBI Taxonomy" id="75289"/>
    <lineage>
        <taxon>Bacteria</taxon>
        <taxon>Bacillati</taxon>
        <taxon>Actinomycetota</taxon>
        <taxon>Actinomycetes</taxon>
        <taxon>Pseudonocardiales</taxon>
        <taxon>Pseudonocardiaceae</taxon>
        <taxon>Pseudonocardia</taxon>
    </lineage>
</organism>
<comment type="caution">
    <text evidence="2">The sequence shown here is derived from an EMBL/GenBank/DDBJ whole genome shotgun (WGS) entry which is preliminary data.</text>
</comment>
<evidence type="ECO:0000313" key="2">
    <source>
        <dbReference type="EMBL" id="NMH76048.1"/>
    </source>
</evidence>
<feature type="region of interest" description="Disordered" evidence="1">
    <location>
        <begin position="38"/>
        <end position="58"/>
    </location>
</feature>
<protein>
    <submittedName>
        <fullName evidence="2">Uncharacterized protein</fullName>
    </submittedName>
</protein>
<sequence>MSGDHEYSGDYGYDLLHEVRTAVHIPAARTVLPVRGLRAPGAELDPDGDLGYDQAHER</sequence>
<evidence type="ECO:0000313" key="3">
    <source>
        <dbReference type="Proteomes" id="UP001296706"/>
    </source>
</evidence>
<accession>A0ABX1R6M0</accession>
<dbReference type="EMBL" id="JAAXKY010000004">
    <property type="protein sequence ID" value="NMH76048.1"/>
    <property type="molecule type" value="Genomic_DNA"/>
</dbReference>